<protein>
    <recommendedName>
        <fullName evidence="4">Lipoprotein</fullName>
    </recommendedName>
</protein>
<keyword evidence="1" id="KW-1133">Transmembrane helix</keyword>
<evidence type="ECO:0000313" key="2">
    <source>
        <dbReference type="EMBL" id="TQM39832.1"/>
    </source>
</evidence>
<sequence>MEALKNKQNVIYSLLYLSLIFTFSCKEVKGTNEVSTKTNILIDDPKINTTLISIMNFSIEVLNIAILTNLVFLTRLNQLFFIVR</sequence>
<keyword evidence="1" id="KW-0812">Transmembrane</keyword>
<name>A0A543G186_9FLAO</name>
<proteinExistence type="predicted"/>
<evidence type="ECO:0000313" key="3">
    <source>
        <dbReference type="Proteomes" id="UP000320773"/>
    </source>
</evidence>
<organism evidence="2 3">
    <name type="scientific">Flavobacterium branchiophilum</name>
    <dbReference type="NCBI Taxonomy" id="55197"/>
    <lineage>
        <taxon>Bacteria</taxon>
        <taxon>Pseudomonadati</taxon>
        <taxon>Bacteroidota</taxon>
        <taxon>Flavobacteriia</taxon>
        <taxon>Flavobacteriales</taxon>
        <taxon>Flavobacteriaceae</taxon>
        <taxon>Flavobacterium</taxon>
    </lineage>
</organism>
<keyword evidence="1" id="KW-0472">Membrane</keyword>
<comment type="caution">
    <text evidence="2">The sequence shown here is derived from an EMBL/GenBank/DDBJ whole genome shotgun (WGS) entry which is preliminary data.</text>
</comment>
<dbReference type="EMBL" id="VFPJ01000001">
    <property type="protein sequence ID" value="TQM39832.1"/>
    <property type="molecule type" value="Genomic_DNA"/>
</dbReference>
<gene>
    <name evidence="2" type="ORF">BC670_0665</name>
</gene>
<dbReference type="Proteomes" id="UP000320773">
    <property type="component" value="Unassembled WGS sequence"/>
</dbReference>
<dbReference type="PROSITE" id="PS51257">
    <property type="entry name" value="PROKAR_LIPOPROTEIN"/>
    <property type="match status" value="1"/>
</dbReference>
<evidence type="ECO:0000256" key="1">
    <source>
        <dbReference type="SAM" id="Phobius"/>
    </source>
</evidence>
<feature type="transmembrane region" description="Helical" evidence="1">
    <location>
        <begin position="49"/>
        <end position="74"/>
    </location>
</feature>
<dbReference type="AlphaFoldDB" id="A0A543G186"/>
<reference evidence="2 3" key="1">
    <citation type="submission" date="2019-06" db="EMBL/GenBank/DDBJ databases">
        <title>Genomic Encyclopedia of Archaeal and Bacterial Type Strains, Phase II (KMG-II): from individual species to whole genera.</title>
        <authorList>
            <person name="Goeker M."/>
        </authorList>
    </citation>
    <scope>NUCLEOTIDE SEQUENCE [LARGE SCALE GENOMIC DNA]</scope>
    <source>
        <strain evidence="2 3">DSM 24789</strain>
    </source>
</reference>
<accession>A0A543G186</accession>
<evidence type="ECO:0008006" key="4">
    <source>
        <dbReference type="Google" id="ProtNLM"/>
    </source>
</evidence>